<evidence type="ECO:0000256" key="1">
    <source>
        <dbReference type="SAM" id="Phobius"/>
    </source>
</evidence>
<proteinExistence type="predicted"/>
<dbReference type="PANTHER" id="PTHR34414:SF1">
    <property type="entry name" value="SUBTILISIN-LIKE SERINE PROTEASE"/>
    <property type="match status" value="1"/>
</dbReference>
<evidence type="ECO:0000313" key="3">
    <source>
        <dbReference type="Proteomes" id="UP000799291"/>
    </source>
</evidence>
<dbReference type="InterPro" id="IPR046536">
    <property type="entry name" value="DUF6601"/>
</dbReference>
<gene>
    <name evidence="2" type="ORF">K458DRAFT_395895</name>
</gene>
<keyword evidence="1" id="KW-1133">Transmembrane helix</keyword>
<dbReference type="AlphaFoldDB" id="A0A6G1IGP1"/>
<keyword evidence="3" id="KW-1185">Reference proteome</keyword>
<dbReference type="Proteomes" id="UP000799291">
    <property type="component" value="Unassembled WGS sequence"/>
</dbReference>
<dbReference type="EMBL" id="MU005622">
    <property type="protein sequence ID" value="KAF2677394.1"/>
    <property type="molecule type" value="Genomic_DNA"/>
</dbReference>
<keyword evidence="1" id="KW-0472">Membrane</keyword>
<dbReference type="OrthoDB" id="5086500at2759"/>
<sequence>MSDYTVKEQPPVALVPPFCSNVLGRGADNGSTTPLLPATYRTKRHMVRLVSDDVRAFLDSDLDVDRLNDIHKWLWMAGLPSAPRPLHYQAMKKRDIVVAEKLDLHLVWSPARIFVKPVPRYLLSSEFWRAHICPYPQLYATAFGVLMTYVALIEREVDYNLAVNNGLLPKEVTWPAWLVFAEEVMLASERSKAYLDPSLTSHSSFEPSVSINRRFFYGELRVGRLNLIYRVVLWQPRGYFSGCTTYGAFVRDNVNSFIALFAYATIVLSAMQVGLATPWLGDDYAFGMASYVFSVFAIIAPLSVLAALFGVLGILFTVNLLRTLRIRAKRRIRGAGV</sequence>
<feature type="transmembrane region" description="Helical" evidence="1">
    <location>
        <begin position="257"/>
        <end position="279"/>
    </location>
</feature>
<organism evidence="2 3">
    <name type="scientific">Lentithecium fluviatile CBS 122367</name>
    <dbReference type="NCBI Taxonomy" id="1168545"/>
    <lineage>
        <taxon>Eukaryota</taxon>
        <taxon>Fungi</taxon>
        <taxon>Dikarya</taxon>
        <taxon>Ascomycota</taxon>
        <taxon>Pezizomycotina</taxon>
        <taxon>Dothideomycetes</taxon>
        <taxon>Pleosporomycetidae</taxon>
        <taxon>Pleosporales</taxon>
        <taxon>Massarineae</taxon>
        <taxon>Lentitheciaceae</taxon>
        <taxon>Lentithecium</taxon>
    </lineage>
</organism>
<dbReference type="Pfam" id="PF20246">
    <property type="entry name" value="DUF6601"/>
    <property type="match status" value="1"/>
</dbReference>
<accession>A0A6G1IGP1</accession>
<name>A0A6G1IGP1_9PLEO</name>
<reference evidence="2" key="1">
    <citation type="journal article" date="2020" name="Stud. Mycol.">
        <title>101 Dothideomycetes genomes: a test case for predicting lifestyles and emergence of pathogens.</title>
        <authorList>
            <person name="Haridas S."/>
            <person name="Albert R."/>
            <person name="Binder M."/>
            <person name="Bloem J."/>
            <person name="Labutti K."/>
            <person name="Salamov A."/>
            <person name="Andreopoulos B."/>
            <person name="Baker S."/>
            <person name="Barry K."/>
            <person name="Bills G."/>
            <person name="Bluhm B."/>
            <person name="Cannon C."/>
            <person name="Castanera R."/>
            <person name="Culley D."/>
            <person name="Daum C."/>
            <person name="Ezra D."/>
            <person name="Gonzalez J."/>
            <person name="Henrissat B."/>
            <person name="Kuo A."/>
            <person name="Liang C."/>
            <person name="Lipzen A."/>
            <person name="Lutzoni F."/>
            <person name="Magnuson J."/>
            <person name="Mondo S."/>
            <person name="Nolan M."/>
            <person name="Ohm R."/>
            <person name="Pangilinan J."/>
            <person name="Park H.-J."/>
            <person name="Ramirez L."/>
            <person name="Alfaro M."/>
            <person name="Sun H."/>
            <person name="Tritt A."/>
            <person name="Yoshinaga Y."/>
            <person name="Zwiers L.-H."/>
            <person name="Turgeon B."/>
            <person name="Goodwin S."/>
            <person name="Spatafora J."/>
            <person name="Crous P."/>
            <person name="Grigoriev I."/>
        </authorList>
    </citation>
    <scope>NUCLEOTIDE SEQUENCE</scope>
    <source>
        <strain evidence="2">CBS 122367</strain>
    </source>
</reference>
<protein>
    <submittedName>
        <fullName evidence="2">Uncharacterized protein</fullName>
    </submittedName>
</protein>
<feature type="transmembrane region" description="Helical" evidence="1">
    <location>
        <begin position="291"/>
        <end position="321"/>
    </location>
</feature>
<dbReference type="PANTHER" id="PTHR34414">
    <property type="entry name" value="HET DOMAIN-CONTAINING PROTEIN-RELATED"/>
    <property type="match status" value="1"/>
</dbReference>
<keyword evidence="1" id="KW-0812">Transmembrane</keyword>
<evidence type="ECO:0000313" key="2">
    <source>
        <dbReference type="EMBL" id="KAF2677394.1"/>
    </source>
</evidence>